<dbReference type="AlphaFoldDB" id="C5T8L2"/>
<dbReference type="Proteomes" id="UP000003856">
    <property type="component" value="Unassembled WGS sequence"/>
</dbReference>
<dbReference type="PATRIC" id="fig|573060.9.peg.1777"/>
<evidence type="ECO:0000313" key="1">
    <source>
        <dbReference type="EMBL" id="EER59173.1"/>
    </source>
</evidence>
<organism evidence="1 2">
    <name type="scientific">Acidovorax delafieldii 2AN</name>
    <dbReference type="NCBI Taxonomy" id="573060"/>
    <lineage>
        <taxon>Bacteria</taxon>
        <taxon>Pseudomonadati</taxon>
        <taxon>Pseudomonadota</taxon>
        <taxon>Betaproteobacteria</taxon>
        <taxon>Burkholderiales</taxon>
        <taxon>Comamonadaceae</taxon>
        <taxon>Acidovorax</taxon>
    </lineage>
</organism>
<gene>
    <name evidence="1" type="ORF">AcdelDRAFT_3242</name>
</gene>
<sequence>MTHDHDLQSPTFAAVLRPGRAAAGCWTLDAGRAVTLRPREPG</sequence>
<accession>C5T8L2</accession>
<comment type="caution">
    <text evidence="1">The sequence shown here is derived from an EMBL/GenBank/DDBJ whole genome shotgun (WGS) entry which is preliminary data.</text>
</comment>
<proteinExistence type="predicted"/>
<dbReference type="EMBL" id="ACQT01000154">
    <property type="protein sequence ID" value="EER59173.1"/>
    <property type="molecule type" value="Genomic_DNA"/>
</dbReference>
<reference evidence="1 2" key="1">
    <citation type="submission" date="2009-05" db="EMBL/GenBank/DDBJ databases">
        <title>The draft genome of Acidovorax delafieldii 2AN.</title>
        <authorList>
            <consortium name="US DOE Joint Genome Institute (JGI-PGF)"/>
            <person name="Lucas S."/>
            <person name="Copeland A."/>
            <person name="Lapidus A."/>
            <person name="Glavina del Rio T."/>
            <person name="Tice H."/>
            <person name="Bruce D."/>
            <person name="Goodwin L."/>
            <person name="Pitluck S."/>
            <person name="Larimer F."/>
            <person name="Land M.L."/>
            <person name="Hauser L."/>
            <person name="Shelobolina E.S."/>
            <person name="Picardal F."/>
            <person name="Roden E."/>
            <person name="Emerson D."/>
        </authorList>
    </citation>
    <scope>NUCLEOTIDE SEQUENCE [LARGE SCALE GENOMIC DNA]</scope>
    <source>
        <strain evidence="1 2">2AN</strain>
    </source>
</reference>
<keyword evidence="2" id="KW-1185">Reference proteome</keyword>
<evidence type="ECO:0000313" key="2">
    <source>
        <dbReference type="Proteomes" id="UP000003856"/>
    </source>
</evidence>
<protein>
    <submittedName>
        <fullName evidence="1">Uncharacterized protein</fullName>
    </submittedName>
</protein>
<feature type="non-terminal residue" evidence="1">
    <location>
        <position position="42"/>
    </location>
</feature>
<name>C5T8L2_ACIDE</name>